<reference evidence="7" key="1">
    <citation type="submission" date="2023-03" db="EMBL/GenBank/DDBJ databases">
        <authorList>
            <person name="Julca I."/>
        </authorList>
    </citation>
    <scope>NUCLEOTIDE SEQUENCE</scope>
</reference>
<dbReference type="Proteomes" id="UP001161247">
    <property type="component" value="Chromosome 4"/>
</dbReference>
<dbReference type="EMBL" id="OX459121">
    <property type="protein sequence ID" value="CAI9101320.1"/>
    <property type="molecule type" value="Genomic_DNA"/>
</dbReference>
<comment type="similarity">
    <text evidence="3">Belongs to the expansin family.</text>
</comment>
<evidence type="ECO:0000256" key="2">
    <source>
        <dbReference type="ARBA" id="ARBA00022525"/>
    </source>
</evidence>
<comment type="subcellular location">
    <subcellularLocation>
        <location evidence="1">Secreted</location>
    </subcellularLocation>
</comment>
<dbReference type="Gene3D" id="2.60.40.760">
    <property type="entry name" value="Expansin, cellulose-binding-like domain"/>
    <property type="match status" value="2"/>
</dbReference>
<dbReference type="InterPro" id="IPR007118">
    <property type="entry name" value="Expan_Lol_pI"/>
</dbReference>
<dbReference type="SUPFAM" id="SSF49590">
    <property type="entry name" value="PHL pollen allergen"/>
    <property type="match status" value="2"/>
</dbReference>
<dbReference type="Pfam" id="PF01357">
    <property type="entry name" value="Expansin_C"/>
    <property type="match status" value="2"/>
</dbReference>
<dbReference type="InterPro" id="IPR036908">
    <property type="entry name" value="RlpA-like_sf"/>
</dbReference>
<dbReference type="InterPro" id="IPR005795">
    <property type="entry name" value="LolPI"/>
</dbReference>
<dbReference type="Pfam" id="PF03330">
    <property type="entry name" value="DPBB_1"/>
    <property type="match status" value="2"/>
</dbReference>
<gene>
    <name evidence="7" type="ORF">OLC1_LOCUS10934</name>
</gene>
<dbReference type="AlphaFoldDB" id="A0AAV1D0A4"/>
<keyword evidence="2" id="KW-0964">Secreted</keyword>
<dbReference type="InterPro" id="IPR007112">
    <property type="entry name" value="Expansin/allergen_DPBB_dom"/>
</dbReference>
<keyword evidence="4" id="KW-0732">Signal</keyword>
<keyword evidence="8" id="KW-1185">Reference proteome</keyword>
<dbReference type="InterPro" id="IPR009009">
    <property type="entry name" value="RlpA-like_DPBB"/>
</dbReference>
<dbReference type="PROSITE" id="PS50842">
    <property type="entry name" value="EXPANSIN_EG45"/>
    <property type="match status" value="2"/>
</dbReference>
<organism evidence="7 8">
    <name type="scientific">Oldenlandia corymbosa var. corymbosa</name>
    <dbReference type="NCBI Taxonomy" id="529605"/>
    <lineage>
        <taxon>Eukaryota</taxon>
        <taxon>Viridiplantae</taxon>
        <taxon>Streptophyta</taxon>
        <taxon>Embryophyta</taxon>
        <taxon>Tracheophyta</taxon>
        <taxon>Spermatophyta</taxon>
        <taxon>Magnoliopsida</taxon>
        <taxon>eudicotyledons</taxon>
        <taxon>Gunneridae</taxon>
        <taxon>Pentapetalae</taxon>
        <taxon>asterids</taxon>
        <taxon>lamiids</taxon>
        <taxon>Gentianales</taxon>
        <taxon>Rubiaceae</taxon>
        <taxon>Rubioideae</taxon>
        <taxon>Spermacoceae</taxon>
        <taxon>Hedyotis-Oldenlandia complex</taxon>
        <taxon>Oldenlandia</taxon>
    </lineage>
</organism>
<dbReference type="PANTHER" id="PTHR31692:SF127">
    <property type="entry name" value="EXPANSIN-B5-LIKE"/>
    <property type="match status" value="1"/>
</dbReference>
<dbReference type="PRINTS" id="PR00829">
    <property type="entry name" value="LOLP1ALLERGN"/>
</dbReference>
<dbReference type="GO" id="GO:0005576">
    <property type="term" value="C:extracellular region"/>
    <property type="evidence" value="ECO:0007669"/>
    <property type="project" value="UniProtKB-SubCell"/>
</dbReference>
<feature type="domain" description="Expansin-like EG45" evidence="5">
    <location>
        <begin position="256"/>
        <end position="327"/>
    </location>
</feature>
<dbReference type="PROSITE" id="PS50843">
    <property type="entry name" value="EXPANSIN_CBD"/>
    <property type="match status" value="2"/>
</dbReference>
<feature type="domain" description="Expansin-like CBD" evidence="6">
    <location>
        <begin position="340"/>
        <end position="422"/>
    </location>
</feature>
<proteinExistence type="inferred from homology"/>
<dbReference type="InterPro" id="IPR007117">
    <property type="entry name" value="Expansin_CBD"/>
</dbReference>
<dbReference type="GO" id="GO:0009653">
    <property type="term" value="P:anatomical structure morphogenesis"/>
    <property type="evidence" value="ECO:0007669"/>
    <property type="project" value="UniProtKB-ARBA"/>
</dbReference>
<accession>A0AAV1D0A4</accession>
<protein>
    <submittedName>
        <fullName evidence="7">OLC1v1038614C1</fullName>
    </submittedName>
</protein>
<dbReference type="SUPFAM" id="SSF50685">
    <property type="entry name" value="Barwin-like endoglucanases"/>
    <property type="match status" value="2"/>
</dbReference>
<feature type="chain" id="PRO_5043818938" evidence="4">
    <location>
        <begin position="27"/>
        <end position="427"/>
    </location>
</feature>
<feature type="domain" description="Expansin-like CBD" evidence="6">
    <location>
        <begin position="174"/>
        <end position="254"/>
    </location>
</feature>
<evidence type="ECO:0000256" key="3">
    <source>
        <dbReference type="RuleBase" id="RU003460"/>
    </source>
</evidence>
<evidence type="ECO:0000313" key="8">
    <source>
        <dbReference type="Proteomes" id="UP001161247"/>
    </source>
</evidence>
<sequence>MAKLLNFTLLLSSTLFILCTCTIVSSFNVSLNDFAPAVATWYGEGTGAGSGGACGIEDGDLGKAPYSSLTAAGNDALFKDGAGCGACYQVRCSSNPACSNSAVTVVISNQCPGSCNDDPVHFDLSGTAFGALAKSGQAEQLRNAGKINIEYSRVPCNYGSQKLMFRVDKGSNVNYLAFVVEYQNGDGDLGFVELQVNGAWQPMQHNFGRSWKINLNPTLQSAASVRLTTGLSKKTLVVDSIIPANYKPGDVFVATVLCNQNPACSGRPVTITITDECPGACNNDAVHFDLSGTAFGLLAKPGQANALRNAGRINILYQRVQCFYPNEKITFKVNTGSNRYFFAVAVEYENGDGDVASLEIQPAGWRQFVPMQQMYGSTYKWNIPNGANAPYSIRVTEVESRRSAVAQNVIPRGWTPGAHYTANVNFL</sequence>
<evidence type="ECO:0000256" key="1">
    <source>
        <dbReference type="ARBA" id="ARBA00004613"/>
    </source>
</evidence>
<dbReference type="InterPro" id="IPR036749">
    <property type="entry name" value="Expansin_CBD_sf"/>
</dbReference>
<dbReference type="PRINTS" id="PR01225">
    <property type="entry name" value="EXPANSNFAMLY"/>
</dbReference>
<dbReference type="SMART" id="SM00837">
    <property type="entry name" value="DPBB_1"/>
    <property type="match status" value="1"/>
</dbReference>
<feature type="domain" description="Expansin-like EG45" evidence="5">
    <location>
        <begin position="51"/>
        <end position="161"/>
    </location>
</feature>
<evidence type="ECO:0000259" key="5">
    <source>
        <dbReference type="PROSITE" id="PS50842"/>
    </source>
</evidence>
<dbReference type="Gene3D" id="2.40.40.10">
    <property type="entry name" value="RlpA-like domain"/>
    <property type="match status" value="2"/>
</dbReference>
<dbReference type="PANTHER" id="PTHR31692">
    <property type="entry name" value="EXPANSIN-B3"/>
    <property type="match status" value="1"/>
</dbReference>
<evidence type="ECO:0000259" key="6">
    <source>
        <dbReference type="PROSITE" id="PS50843"/>
    </source>
</evidence>
<feature type="signal peptide" evidence="4">
    <location>
        <begin position="1"/>
        <end position="26"/>
    </location>
</feature>
<name>A0AAV1D0A4_OLDCO</name>
<evidence type="ECO:0000313" key="7">
    <source>
        <dbReference type="EMBL" id="CAI9101320.1"/>
    </source>
</evidence>
<evidence type="ECO:0000256" key="4">
    <source>
        <dbReference type="SAM" id="SignalP"/>
    </source>
</evidence>